<proteinExistence type="predicted"/>
<feature type="domain" description="Phosphotyrosine protein phosphatase I" evidence="2">
    <location>
        <begin position="1"/>
        <end position="118"/>
    </location>
</feature>
<dbReference type="SUPFAM" id="SSF52788">
    <property type="entry name" value="Phosphotyrosine protein phosphatases I"/>
    <property type="match status" value="2"/>
</dbReference>
<dbReference type="PANTHER" id="PTHR43428">
    <property type="entry name" value="ARSENATE REDUCTASE"/>
    <property type="match status" value="1"/>
</dbReference>
<dbReference type="Proteomes" id="UP000294530">
    <property type="component" value="Unassembled WGS sequence"/>
</dbReference>
<dbReference type="KEGG" id="blac:94344388"/>
<accession>A0A976FEB1</accession>
<dbReference type="Gene3D" id="3.40.50.2300">
    <property type="match status" value="2"/>
</dbReference>
<dbReference type="AlphaFoldDB" id="A0A976FEB1"/>
<dbReference type="SMART" id="SM00226">
    <property type="entry name" value="LMWPc"/>
    <property type="match status" value="2"/>
</dbReference>
<dbReference type="EMBL" id="SHOA02000220">
    <property type="protein sequence ID" value="TDH64869.1"/>
    <property type="molecule type" value="Genomic_DNA"/>
</dbReference>
<dbReference type="InterPro" id="IPR036196">
    <property type="entry name" value="Ptyr_pPase_sf"/>
</dbReference>
<dbReference type="PANTHER" id="PTHR43428:SF1">
    <property type="entry name" value="ARSENATE REDUCTASE"/>
    <property type="match status" value="1"/>
</dbReference>
<dbReference type="RefSeq" id="XP_067814368.1">
    <property type="nucleotide sequence ID" value="XM_067958717.1"/>
</dbReference>
<sequence length="277" mass="31824">MNIVFVCTSNTCRSPVSEEFAVEYFRRKLNMSREQQEEKGIVIRSAALTDAFEPEGSPASKYAKDVMKKYQLDLSTHRSQLLTEQMCKDADYVVCVASGMVHKVTEKFPPRNNYYLTTTAMNIVFVCTSNTCRSPVSEEFAVEYFRRKLNMSREQQEEKGIVIRSAALTDAFEPEGSPASKYAKDVMKKYQLDLSTHRSQLLTEQMCKDADYVVCVASGMVHKVTEKFPVTKERQGVLCAFTRDVPDPWHMSYDTYVENIAQIEETTREFLDQHVTW</sequence>
<gene>
    <name evidence="3" type="ORF">CCR75_000610</name>
</gene>
<reference evidence="3 4" key="1">
    <citation type="journal article" date="2021" name="Genome Biol.">
        <title>AFLAP: assembly-free linkage analysis pipeline using k-mers from genome sequencing data.</title>
        <authorList>
            <person name="Fletcher K."/>
            <person name="Zhang L."/>
            <person name="Gil J."/>
            <person name="Han R."/>
            <person name="Cavanaugh K."/>
            <person name="Michelmore R."/>
        </authorList>
    </citation>
    <scope>NUCLEOTIDE SEQUENCE [LARGE SCALE GENOMIC DNA]</scope>
    <source>
        <strain evidence="3 4">SF5</strain>
    </source>
</reference>
<comment type="caution">
    <text evidence="3">The sequence shown here is derived from an EMBL/GenBank/DDBJ whole genome shotgun (WGS) entry which is preliminary data.</text>
</comment>
<dbReference type="Pfam" id="PF01451">
    <property type="entry name" value="LMWPc"/>
    <property type="match status" value="2"/>
</dbReference>
<keyword evidence="4" id="KW-1185">Reference proteome</keyword>
<dbReference type="OrthoDB" id="3388at2759"/>
<dbReference type="GO" id="GO:0046685">
    <property type="term" value="P:response to arsenic-containing substance"/>
    <property type="evidence" value="ECO:0007669"/>
    <property type="project" value="UniProtKB-KW"/>
</dbReference>
<evidence type="ECO:0000313" key="4">
    <source>
        <dbReference type="Proteomes" id="UP000294530"/>
    </source>
</evidence>
<dbReference type="InterPro" id="IPR023485">
    <property type="entry name" value="Ptyr_pPase"/>
</dbReference>
<dbReference type="GeneID" id="94344388"/>
<evidence type="ECO:0000313" key="3">
    <source>
        <dbReference type="EMBL" id="TDH64869.1"/>
    </source>
</evidence>
<evidence type="ECO:0000259" key="2">
    <source>
        <dbReference type="SMART" id="SM00226"/>
    </source>
</evidence>
<evidence type="ECO:0000256" key="1">
    <source>
        <dbReference type="ARBA" id="ARBA00022849"/>
    </source>
</evidence>
<protein>
    <recommendedName>
        <fullName evidence="2">Phosphotyrosine protein phosphatase I domain-containing protein</fullName>
    </recommendedName>
</protein>
<organism evidence="3 4">
    <name type="scientific">Bremia lactucae</name>
    <name type="common">Lettuce downy mildew</name>
    <dbReference type="NCBI Taxonomy" id="4779"/>
    <lineage>
        <taxon>Eukaryota</taxon>
        <taxon>Sar</taxon>
        <taxon>Stramenopiles</taxon>
        <taxon>Oomycota</taxon>
        <taxon>Peronosporomycetes</taxon>
        <taxon>Peronosporales</taxon>
        <taxon>Peronosporaceae</taxon>
        <taxon>Bremia</taxon>
    </lineage>
</organism>
<feature type="domain" description="Phosphotyrosine protein phosphatase I" evidence="2">
    <location>
        <begin position="121"/>
        <end position="273"/>
    </location>
</feature>
<name>A0A976FEB1_BRELC</name>
<keyword evidence="1" id="KW-0059">Arsenical resistance</keyword>